<evidence type="ECO:0000313" key="3">
    <source>
        <dbReference type="Proteomes" id="UP001443914"/>
    </source>
</evidence>
<dbReference type="EMBL" id="JBDFQZ010000009">
    <property type="protein sequence ID" value="KAK9688657.1"/>
    <property type="molecule type" value="Genomic_DNA"/>
</dbReference>
<accession>A0AAW1IH00</accession>
<protein>
    <recommendedName>
        <fullName evidence="1">Retrotransposon gag domain-containing protein</fullName>
    </recommendedName>
</protein>
<proteinExistence type="predicted"/>
<keyword evidence="3" id="KW-1185">Reference proteome</keyword>
<feature type="domain" description="Retrotransposon gag" evidence="1">
    <location>
        <begin position="105"/>
        <end position="192"/>
    </location>
</feature>
<name>A0AAW1IH00_SAPOF</name>
<dbReference type="InterPro" id="IPR005162">
    <property type="entry name" value="Retrotrans_gag_dom"/>
</dbReference>
<dbReference type="PANTHER" id="PTHR33223">
    <property type="entry name" value="CCHC-TYPE DOMAIN-CONTAINING PROTEIN"/>
    <property type="match status" value="1"/>
</dbReference>
<dbReference type="PANTHER" id="PTHR33223:SF6">
    <property type="entry name" value="CCHC-TYPE DOMAIN-CONTAINING PROTEIN"/>
    <property type="match status" value="1"/>
</dbReference>
<evidence type="ECO:0000313" key="2">
    <source>
        <dbReference type="EMBL" id="KAK9688657.1"/>
    </source>
</evidence>
<dbReference type="Pfam" id="PF03732">
    <property type="entry name" value="Retrotrans_gag"/>
    <property type="match status" value="1"/>
</dbReference>
<organism evidence="2 3">
    <name type="scientific">Saponaria officinalis</name>
    <name type="common">Common soapwort</name>
    <name type="synonym">Lychnis saponaria</name>
    <dbReference type="NCBI Taxonomy" id="3572"/>
    <lineage>
        <taxon>Eukaryota</taxon>
        <taxon>Viridiplantae</taxon>
        <taxon>Streptophyta</taxon>
        <taxon>Embryophyta</taxon>
        <taxon>Tracheophyta</taxon>
        <taxon>Spermatophyta</taxon>
        <taxon>Magnoliopsida</taxon>
        <taxon>eudicotyledons</taxon>
        <taxon>Gunneridae</taxon>
        <taxon>Pentapetalae</taxon>
        <taxon>Caryophyllales</taxon>
        <taxon>Caryophyllaceae</taxon>
        <taxon>Caryophylleae</taxon>
        <taxon>Saponaria</taxon>
    </lineage>
</organism>
<evidence type="ECO:0000259" key="1">
    <source>
        <dbReference type="Pfam" id="PF03732"/>
    </source>
</evidence>
<sequence>MFSLLDLVKRDLRCLKSFCSSSRMSTSGSNEEAFRKSFEDGTLRVVQTTLGGINQVFFEEFPKHRRMTYSGEEGPGELVRWLREMEKIMHLGKTPDCEKVVQATDFLEGKASKWCRQVKTSHPEVDYSWDDLKFDMIEKYIGFKFQWQKEKEFMEITMGEGSLHTYTMRYQALSMFGQRFVTTEESLTVRYIGRMSPELRSAMSRFDNTTFAEAYGRATVIWEFQRSKIREGGNKRKAMMSLESETSVTPNPPPQYPNLQKQRLLNFITQTLLHQPTILATHQPFKVSEPSVNPSGDPHQTTTLMKCQNCYKTPHSGWKCNGQLIICYNCQNPGTPIQ</sequence>
<dbReference type="Proteomes" id="UP001443914">
    <property type="component" value="Unassembled WGS sequence"/>
</dbReference>
<reference evidence="2" key="1">
    <citation type="submission" date="2024-03" db="EMBL/GenBank/DDBJ databases">
        <title>WGS assembly of Saponaria officinalis var. Norfolk2.</title>
        <authorList>
            <person name="Jenkins J."/>
            <person name="Shu S."/>
            <person name="Grimwood J."/>
            <person name="Barry K."/>
            <person name="Goodstein D."/>
            <person name="Schmutz J."/>
            <person name="Leebens-Mack J."/>
            <person name="Osbourn A."/>
        </authorList>
    </citation>
    <scope>NUCLEOTIDE SEQUENCE [LARGE SCALE GENOMIC DNA]</scope>
    <source>
        <strain evidence="2">JIC</strain>
    </source>
</reference>
<gene>
    <name evidence="2" type="ORF">RND81_09G001600</name>
</gene>
<dbReference type="AlphaFoldDB" id="A0AAW1IH00"/>
<comment type="caution">
    <text evidence="2">The sequence shown here is derived from an EMBL/GenBank/DDBJ whole genome shotgun (WGS) entry which is preliminary data.</text>
</comment>